<proteinExistence type="predicted"/>
<dbReference type="STRING" id="1449351.RISW2_23915"/>
<evidence type="ECO:0000256" key="1">
    <source>
        <dbReference type="SAM" id="MobiDB-lite"/>
    </source>
</evidence>
<dbReference type="Proteomes" id="UP000023430">
    <property type="component" value="Unassembled WGS sequence"/>
</dbReference>
<evidence type="ECO:0000313" key="2">
    <source>
        <dbReference type="EMBL" id="ETX26495.1"/>
    </source>
</evidence>
<evidence type="ECO:0000313" key="3">
    <source>
        <dbReference type="Proteomes" id="UP000023430"/>
    </source>
</evidence>
<reference evidence="2 3" key="1">
    <citation type="submission" date="2014-01" db="EMBL/GenBank/DDBJ databases">
        <title>Roseivivax isoporae LMG 25204 Genome Sequencing.</title>
        <authorList>
            <person name="Lai Q."/>
            <person name="Li G."/>
            <person name="Shao Z."/>
        </authorList>
    </citation>
    <scope>NUCLEOTIDE SEQUENCE [LARGE SCALE GENOMIC DNA]</scope>
    <source>
        <strain evidence="2 3">LMG 25204</strain>
    </source>
</reference>
<feature type="region of interest" description="Disordered" evidence="1">
    <location>
        <begin position="74"/>
        <end position="127"/>
    </location>
</feature>
<evidence type="ECO:0008006" key="4">
    <source>
        <dbReference type="Google" id="ProtNLM"/>
    </source>
</evidence>
<gene>
    <name evidence="2" type="ORF">RISW2_23915</name>
</gene>
<protein>
    <recommendedName>
        <fullName evidence="4">Resolvase HTH domain-containing protein</fullName>
    </recommendedName>
</protein>
<organism evidence="2 3">
    <name type="scientific">Roseivivax isoporae LMG 25204</name>
    <dbReference type="NCBI Taxonomy" id="1449351"/>
    <lineage>
        <taxon>Bacteria</taxon>
        <taxon>Pseudomonadati</taxon>
        <taxon>Pseudomonadota</taxon>
        <taxon>Alphaproteobacteria</taxon>
        <taxon>Rhodobacterales</taxon>
        <taxon>Roseobacteraceae</taxon>
        <taxon>Roseivivax</taxon>
    </lineage>
</organism>
<comment type="caution">
    <text evidence="2">The sequence shown here is derived from an EMBL/GenBank/DDBJ whole genome shotgun (WGS) entry which is preliminary data.</text>
</comment>
<name>X7F156_9RHOB</name>
<sequence length="127" mass="13851">MLEAGLVQGWPTQRIAEALNIGRSTLKRNFGPLLKGRDMAPDRLQLAIFAATARKAVSGDMGAVRQLRQMLTENEQRAAAARMSRAAEDEQPEAAVGKKERARREAKQASEDSGGLWGGDLNPGNWH</sequence>
<dbReference type="EMBL" id="JAME01000093">
    <property type="protein sequence ID" value="ETX26495.1"/>
    <property type="molecule type" value="Genomic_DNA"/>
</dbReference>
<accession>X7F156</accession>
<feature type="compositionally biased region" description="Basic and acidic residues" evidence="1">
    <location>
        <begin position="96"/>
        <end position="110"/>
    </location>
</feature>
<dbReference type="RefSeq" id="WP_043775595.1">
    <property type="nucleotide sequence ID" value="NZ_JAME01000093.1"/>
</dbReference>
<dbReference type="OrthoDB" id="6039124at2"/>
<dbReference type="AlphaFoldDB" id="X7F156"/>
<keyword evidence="3" id="KW-1185">Reference proteome</keyword>